<dbReference type="EMBL" id="CAJVQC010001265">
    <property type="protein sequence ID" value="CAG8490966.1"/>
    <property type="molecule type" value="Genomic_DNA"/>
</dbReference>
<name>A0ACA9KSN5_9GLOM</name>
<protein>
    <submittedName>
        <fullName evidence="1">31726_t:CDS:1</fullName>
    </submittedName>
</protein>
<evidence type="ECO:0000313" key="1">
    <source>
        <dbReference type="EMBL" id="CAG8490966.1"/>
    </source>
</evidence>
<keyword evidence="2" id="KW-1185">Reference proteome</keyword>
<dbReference type="Proteomes" id="UP000789920">
    <property type="component" value="Unassembled WGS sequence"/>
</dbReference>
<proteinExistence type="predicted"/>
<organism evidence="1 2">
    <name type="scientific">Racocetra persica</name>
    <dbReference type="NCBI Taxonomy" id="160502"/>
    <lineage>
        <taxon>Eukaryota</taxon>
        <taxon>Fungi</taxon>
        <taxon>Fungi incertae sedis</taxon>
        <taxon>Mucoromycota</taxon>
        <taxon>Glomeromycotina</taxon>
        <taxon>Glomeromycetes</taxon>
        <taxon>Diversisporales</taxon>
        <taxon>Gigasporaceae</taxon>
        <taxon>Racocetra</taxon>
    </lineage>
</organism>
<feature type="non-terminal residue" evidence="1">
    <location>
        <position position="103"/>
    </location>
</feature>
<reference evidence="1" key="1">
    <citation type="submission" date="2021-06" db="EMBL/GenBank/DDBJ databases">
        <authorList>
            <person name="Kallberg Y."/>
            <person name="Tangrot J."/>
            <person name="Rosling A."/>
        </authorList>
    </citation>
    <scope>NUCLEOTIDE SEQUENCE</scope>
    <source>
        <strain evidence="1">MA461A</strain>
    </source>
</reference>
<accession>A0ACA9KSN5</accession>
<comment type="caution">
    <text evidence="1">The sequence shown here is derived from an EMBL/GenBank/DDBJ whole genome shotgun (WGS) entry which is preliminary data.</text>
</comment>
<sequence length="103" mass="11915">MACKINVKGFNLIKEFEGFWSNYYIDPAGYKTFGYGHACHANDCTNIKPPLTKAQAEDLLRKDLIKFENTILPYLKKLKTAILRVLLKNLASRSMLVEKIEWF</sequence>
<gene>
    <name evidence="1" type="ORF">RPERSI_LOCUS1386</name>
</gene>
<evidence type="ECO:0000313" key="2">
    <source>
        <dbReference type="Proteomes" id="UP000789920"/>
    </source>
</evidence>